<dbReference type="OrthoDB" id="2100988at2759"/>
<proteinExistence type="predicted"/>
<accession>M1W811</accession>
<dbReference type="HOGENOM" id="CLU_208054_1_0_1"/>
<dbReference type="Proteomes" id="UP000016801">
    <property type="component" value="Unassembled WGS sequence"/>
</dbReference>
<evidence type="ECO:0000313" key="1">
    <source>
        <dbReference type="EMBL" id="CCE31465.1"/>
    </source>
</evidence>
<reference evidence="1 2" key="1">
    <citation type="journal article" date="2013" name="PLoS Genet.">
        <title>Plant-symbiotic fungi as chemical engineers: Multi-genome analysis of the Clavicipitaceae reveals dynamics of alkaloid loci.</title>
        <authorList>
            <person name="Schardl C.L."/>
            <person name="Young C.A."/>
            <person name="Hesse U."/>
            <person name="Amyotte S.G."/>
            <person name="Andreeva K."/>
            <person name="Calie P.J."/>
            <person name="Fleetwood D.J."/>
            <person name="Haws D.C."/>
            <person name="Moore N."/>
            <person name="Oeser B."/>
            <person name="Panaccione D.G."/>
            <person name="Schweri K.K."/>
            <person name="Voisey C.R."/>
            <person name="Farman M.L."/>
            <person name="Jaromczyk J.W."/>
            <person name="Roe B.A."/>
            <person name="O'Sullivan D.M."/>
            <person name="Scott B."/>
            <person name="Tudzynski P."/>
            <person name="An Z."/>
            <person name="Arnaoudova E.G."/>
            <person name="Bullock C.T."/>
            <person name="Charlton N.D."/>
            <person name="Chen L."/>
            <person name="Cox M."/>
            <person name="Dinkins R.D."/>
            <person name="Florea S."/>
            <person name="Glenn A.E."/>
            <person name="Gordon A."/>
            <person name="Gueldener U."/>
            <person name="Harris D.R."/>
            <person name="Hollin W."/>
            <person name="Jaromczyk J."/>
            <person name="Johnson R.D."/>
            <person name="Khan A.K."/>
            <person name="Leistner E."/>
            <person name="Leuchtmann A."/>
            <person name="Li C."/>
            <person name="Liu J."/>
            <person name="Liu J."/>
            <person name="Liu M."/>
            <person name="Mace W."/>
            <person name="Machado C."/>
            <person name="Nagabhyru P."/>
            <person name="Pan J."/>
            <person name="Schmid J."/>
            <person name="Sugawara K."/>
            <person name="Steiner U."/>
            <person name="Takach J.E."/>
            <person name="Tanaka E."/>
            <person name="Webb J.S."/>
            <person name="Wilson E.V."/>
            <person name="Wiseman J.L."/>
            <person name="Yoshida R."/>
            <person name="Zeng Z."/>
        </authorList>
    </citation>
    <scope>NUCLEOTIDE SEQUENCE [LARGE SCALE GENOMIC DNA]</scope>
    <source>
        <strain evidence="1 2">20.1</strain>
    </source>
</reference>
<name>M1W811_CLAP2</name>
<gene>
    <name evidence="1" type="ORF">CPUR_05318</name>
</gene>
<protein>
    <submittedName>
        <fullName evidence="1">Uncharacterized protein</fullName>
    </submittedName>
</protein>
<sequence>MAFKFSCGREEWSRKPEPGDWMLSRRWSKQLVQWDEADRLKASEEEREKTLQ</sequence>
<keyword evidence="2" id="KW-1185">Reference proteome</keyword>
<dbReference type="eggNOG" id="ENOG502S6YK">
    <property type="taxonomic scope" value="Eukaryota"/>
</dbReference>
<organism evidence="1 2">
    <name type="scientific">Claviceps purpurea (strain 20.1)</name>
    <name type="common">Ergot fungus</name>
    <name type="synonym">Sphacelia segetum</name>
    <dbReference type="NCBI Taxonomy" id="1111077"/>
    <lineage>
        <taxon>Eukaryota</taxon>
        <taxon>Fungi</taxon>
        <taxon>Dikarya</taxon>
        <taxon>Ascomycota</taxon>
        <taxon>Pezizomycotina</taxon>
        <taxon>Sordariomycetes</taxon>
        <taxon>Hypocreomycetidae</taxon>
        <taxon>Hypocreales</taxon>
        <taxon>Clavicipitaceae</taxon>
        <taxon>Claviceps</taxon>
    </lineage>
</organism>
<dbReference type="VEuPathDB" id="FungiDB:CPUR_05318"/>
<dbReference type="EMBL" id="CAGA01000031">
    <property type="protein sequence ID" value="CCE31465.1"/>
    <property type="molecule type" value="Genomic_DNA"/>
</dbReference>
<dbReference type="AlphaFoldDB" id="M1W811"/>
<evidence type="ECO:0000313" key="2">
    <source>
        <dbReference type="Proteomes" id="UP000016801"/>
    </source>
</evidence>
<comment type="caution">
    <text evidence="1">The sequence shown here is derived from an EMBL/GenBank/DDBJ whole genome shotgun (WGS) entry which is preliminary data.</text>
</comment>